<dbReference type="AlphaFoldDB" id="A0A0E0PU46"/>
<dbReference type="Gramene" id="ORUFI06G04830.1">
    <property type="protein sequence ID" value="ORUFI06G04830.1"/>
    <property type="gene ID" value="ORUFI06G04830"/>
</dbReference>
<sequence length="76" mass="8568">MVLAKKKKRRQSQSNIRDSKLLQKYTVDLAQPLHESDMGVTSRAQQGSNISLKPQKREAKKRSGLGRLTNSLKFSA</sequence>
<keyword evidence="3" id="KW-1185">Reference proteome</keyword>
<reference evidence="2" key="2">
    <citation type="submission" date="2015-06" db="UniProtKB">
        <authorList>
            <consortium name="EnsemblPlants"/>
        </authorList>
    </citation>
    <scope>IDENTIFICATION</scope>
</reference>
<protein>
    <submittedName>
        <fullName evidence="2">Uncharacterized protein</fullName>
    </submittedName>
</protein>
<reference evidence="3" key="1">
    <citation type="submission" date="2013-06" db="EMBL/GenBank/DDBJ databases">
        <authorList>
            <person name="Zhao Q."/>
        </authorList>
    </citation>
    <scope>NUCLEOTIDE SEQUENCE</scope>
    <source>
        <strain evidence="3">cv. W1943</strain>
    </source>
</reference>
<name>A0A0E0PU46_ORYRU</name>
<dbReference type="EnsemblPlants" id="ORUFI06G04830.1">
    <property type="protein sequence ID" value="ORUFI06G04830.1"/>
    <property type="gene ID" value="ORUFI06G04830"/>
</dbReference>
<feature type="compositionally biased region" description="Polar residues" evidence="1">
    <location>
        <begin position="42"/>
        <end position="52"/>
    </location>
</feature>
<organism evidence="2 3">
    <name type="scientific">Oryza rufipogon</name>
    <name type="common">Brownbeard rice</name>
    <name type="synonym">Asian wild rice</name>
    <dbReference type="NCBI Taxonomy" id="4529"/>
    <lineage>
        <taxon>Eukaryota</taxon>
        <taxon>Viridiplantae</taxon>
        <taxon>Streptophyta</taxon>
        <taxon>Embryophyta</taxon>
        <taxon>Tracheophyta</taxon>
        <taxon>Spermatophyta</taxon>
        <taxon>Magnoliopsida</taxon>
        <taxon>Liliopsida</taxon>
        <taxon>Poales</taxon>
        <taxon>Poaceae</taxon>
        <taxon>BOP clade</taxon>
        <taxon>Oryzoideae</taxon>
        <taxon>Oryzeae</taxon>
        <taxon>Oryzinae</taxon>
        <taxon>Oryza</taxon>
    </lineage>
</organism>
<evidence type="ECO:0000313" key="3">
    <source>
        <dbReference type="Proteomes" id="UP000008022"/>
    </source>
</evidence>
<evidence type="ECO:0000313" key="2">
    <source>
        <dbReference type="EnsemblPlants" id="ORUFI06G04830.1"/>
    </source>
</evidence>
<accession>A0A0E0PU46</accession>
<feature type="region of interest" description="Disordered" evidence="1">
    <location>
        <begin position="35"/>
        <end position="76"/>
    </location>
</feature>
<dbReference type="HOGENOM" id="CLU_2658847_0_0_1"/>
<dbReference type="Proteomes" id="UP000008022">
    <property type="component" value="Unassembled WGS sequence"/>
</dbReference>
<proteinExistence type="predicted"/>
<evidence type="ECO:0000256" key="1">
    <source>
        <dbReference type="SAM" id="MobiDB-lite"/>
    </source>
</evidence>